<reference evidence="2" key="2">
    <citation type="submission" date="2020-08" db="EMBL/GenBank/DDBJ databases">
        <title>Plant Genome Project.</title>
        <authorList>
            <person name="Zhang R.-G."/>
        </authorList>
    </citation>
    <scope>NUCLEOTIDE SEQUENCE</scope>
    <source>
        <strain evidence="2">Huo1</strain>
        <tissue evidence="2">Leaf</tissue>
    </source>
</reference>
<proteinExistence type="predicted"/>
<dbReference type="PANTHER" id="PTHR34285">
    <property type="entry name" value="OS08G0510800 PROTEIN"/>
    <property type="match status" value="1"/>
</dbReference>
<name>A0A8X8Y9P1_SALSN</name>
<evidence type="ECO:0000256" key="1">
    <source>
        <dbReference type="SAM" id="MobiDB-lite"/>
    </source>
</evidence>
<reference evidence="2" key="1">
    <citation type="submission" date="2018-01" db="EMBL/GenBank/DDBJ databases">
        <authorList>
            <person name="Mao J.F."/>
        </authorList>
    </citation>
    <scope>NUCLEOTIDE SEQUENCE</scope>
    <source>
        <strain evidence="2">Huo1</strain>
        <tissue evidence="2">Leaf</tissue>
    </source>
</reference>
<dbReference type="EMBL" id="PNBA02000003">
    <property type="protein sequence ID" value="KAG6429015.1"/>
    <property type="molecule type" value="Genomic_DNA"/>
</dbReference>
<accession>A0A8X8Y9P1</accession>
<comment type="caution">
    <text evidence="2">The sequence shown here is derived from an EMBL/GenBank/DDBJ whole genome shotgun (WGS) entry which is preliminary data.</text>
</comment>
<protein>
    <submittedName>
        <fullName evidence="2">Uncharacterized protein</fullName>
    </submittedName>
</protein>
<dbReference type="Proteomes" id="UP000298416">
    <property type="component" value="Unassembled WGS sequence"/>
</dbReference>
<feature type="compositionally biased region" description="Basic and acidic residues" evidence="1">
    <location>
        <begin position="138"/>
        <end position="156"/>
    </location>
</feature>
<gene>
    <name evidence="2" type="ORF">SASPL_107054</name>
</gene>
<dbReference type="PANTHER" id="PTHR34285:SF3">
    <property type="entry name" value="OS08G0510800 PROTEIN"/>
    <property type="match status" value="1"/>
</dbReference>
<dbReference type="AlphaFoldDB" id="A0A8X8Y9P1"/>
<evidence type="ECO:0000313" key="2">
    <source>
        <dbReference type="EMBL" id="KAG6429015.1"/>
    </source>
</evidence>
<organism evidence="2">
    <name type="scientific">Salvia splendens</name>
    <name type="common">Scarlet sage</name>
    <dbReference type="NCBI Taxonomy" id="180675"/>
    <lineage>
        <taxon>Eukaryota</taxon>
        <taxon>Viridiplantae</taxon>
        <taxon>Streptophyta</taxon>
        <taxon>Embryophyta</taxon>
        <taxon>Tracheophyta</taxon>
        <taxon>Spermatophyta</taxon>
        <taxon>Magnoliopsida</taxon>
        <taxon>eudicotyledons</taxon>
        <taxon>Gunneridae</taxon>
        <taxon>Pentapetalae</taxon>
        <taxon>asterids</taxon>
        <taxon>lamiids</taxon>
        <taxon>Lamiales</taxon>
        <taxon>Lamiaceae</taxon>
        <taxon>Nepetoideae</taxon>
        <taxon>Mentheae</taxon>
        <taxon>Salviinae</taxon>
        <taxon>Salvia</taxon>
        <taxon>Salvia subgen. Calosphace</taxon>
        <taxon>core Calosphace</taxon>
    </lineage>
</organism>
<evidence type="ECO:0000313" key="3">
    <source>
        <dbReference type="Proteomes" id="UP000298416"/>
    </source>
</evidence>
<sequence>MVLDGLLKGAELTARTSVPLRDFAMVNLRWGFRVPPREAAEEIDAVVVGKAGDRMAGIRLPYLVMDKIGIEQVARADSKKEKSGPAYNDVAEACLGVKKQLEVIQAENGRLSKALIDLRSDVAAGKMNIFSDHHRSKYAADGRGDSDKTSIEKEAF</sequence>
<feature type="region of interest" description="Disordered" evidence="1">
    <location>
        <begin position="137"/>
        <end position="156"/>
    </location>
</feature>
<keyword evidence="3" id="KW-1185">Reference proteome</keyword>